<feature type="transmembrane region" description="Helical" evidence="2">
    <location>
        <begin position="116"/>
        <end position="137"/>
    </location>
</feature>
<evidence type="ECO:0000313" key="4">
    <source>
        <dbReference type="Proteomes" id="UP000554235"/>
    </source>
</evidence>
<dbReference type="PANTHER" id="PTHR42083">
    <property type="entry name" value="MARVEL DOMAIN-CONTAINING PROTEIN"/>
    <property type="match status" value="1"/>
</dbReference>
<feature type="region of interest" description="Disordered" evidence="1">
    <location>
        <begin position="160"/>
        <end position="179"/>
    </location>
</feature>
<keyword evidence="2" id="KW-1133">Transmembrane helix</keyword>
<reference evidence="3 4" key="1">
    <citation type="submission" date="2020-01" db="EMBL/GenBank/DDBJ databases">
        <title>Identification and distribution of gene clusters putatively required for synthesis of sphingolipid metabolism inhibitors in phylogenetically diverse species of the filamentous fungus Fusarium.</title>
        <authorList>
            <person name="Kim H.-S."/>
            <person name="Busman M."/>
            <person name="Brown D.W."/>
            <person name="Divon H."/>
            <person name="Uhlig S."/>
            <person name="Proctor R.H."/>
        </authorList>
    </citation>
    <scope>NUCLEOTIDE SEQUENCE [LARGE SCALE GENOMIC DNA]</scope>
    <source>
        <strain evidence="3 4">NRRL 20459</strain>
    </source>
</reference>
<feature type="transmembrane region" description="Helical" evidence="2">
    <location>
        <begin position="49"/>
        <end position="69"/>
    </location>
</feature>
<keyword evidence="2" id="KW-0472">Membrane</keyword>
<organism evidence="3 4">
    <name type="scientific">Fusarium albosuccineum</name>
    <dbReference type="NCBI Taxonomy" id="1237068"/>
    <lineage>
        <taxon>Eukaryota</taxon>
        <taxon>Fungi</taxon>
        <taxon>Dikarya</taxon>
        <taxon>Ascomycota</taxon>
        <taxon>Pezizomycotina</taxon>
        <taxon>Sordariomycetes</taxon>
        <taxon>Hypocreomycetidae</taxon>
        <taxon>Hypocreales</taxon>
        <taxon>Nectriaceae</taxon>
        <taxon>Fusarium</taxon>
        <taxon>Fusarium decemcellulare species complex</taxon>
    </lineage>
</organism>
<proteinExistence type="predicted"/>
<gene>
    <name evidence="3" type="ORF">FALBO_12739</name>
</gene>
<accession>A0A8H4L1A1</accession>
<name>A0A8H4L1A1_9HYPO</name>
<dbReference type="Proteomes" id="UP000554235">
    <property type="component" value="Unassembled WGS sequence"/>
</dbReference>
<evidence type="ECO:0000256" key="1">
    <source>
        <dbReference type="SAM" id="MobiDB-lite"/>
    </source>
</evidence>
<evidence type="ECO:0000256" key="2">
    <source>
        <dbReference type="SAM" id="Phobius"/>
    </source>
</evidence>
<dbReference type="EMBL" id="JAADYS010001930">
    <property type="protein sequence ID" value="KAF4460476.1"/>
    <property type="molecule type" value="Genomic_DNA"/>
</dbReference>
<evidence type="ECO:0000313" key="3">
    <source>
        <dbReference type="EMBL" id="KAF4460476.1"/>
    </source>
</evidence>
<dbReference type="OrthoDB" id="5363290at2759"/>
<dbReference type="PANTHER" id="PTHR42083:SF1">
    <property type="entry name" value="MARVEL DOMAIN-CONTAINING PROTEIN"/>
    <property type="match status" value="1"/>
</dbReference>
<dbReference type="AlphaFoldDB" id="A0A8H4L1A1"/>
<keyword evidence="2" id="KW-0812">Transmembrane</keyword>
<protein>
    <submittedName>
        <fullName evidence="3">MARVEL-like domain</fullName>
    </submittedName>
</protein>
<comment type="caution">
    <text evidence="3">The sequence shown here is derived from an EMBL/GenBank/DDBJ whole genome shotgun (WGS) entry which is preliminary data.</text>
</comment>
<feature type="transmembrane region" description="Helical" evidence="2">
    <location>
        <begin position="76"/>
        <end position="96"/>
    </location>
</feature>
<sequence length="179" mass="19835">MARHWHPRAIAQIILRSFQFLFAVISAALYAADLAHWSANNIHAHPSWIYAEVAAALAALSSIAQWWLALPRPVAVTWDCVICLLWLVAVAVAVFGQNISKSADIEQEFSMDRVRAAVAIDAVSMTLWLVSAIEACWCCSKTRKQKQCADVEEVDVIERKETKISSDDPPPYAKVENGS</sequence>
<keyword evidence="4" id="KW-1185">Reference proteome</keyword>
<feature type="transmembrane region" description="Helical" evidence="2">
    <location>
        <begin position="20"/>
        <end position="37"/>
    </location>
</feature>